<sequence>MGQRIVLPFSFLQRCSGLPVADAESLKFYPEKLYHCIPFCEEWSFRQAKSRYFRTFSMEIACGMF</sequence>
<organism evidence="1 2">
    <name type="scientific">Nitratireductor rhodophyticola</name>
    <dbReference type="NCBI Taxonomy" id="2854036"/>
    <lineage>
        <taxon>Bacteria</taxon>
        <taxon>Pseudomonadati</taxon>
        <taxon>Pseudomonadota</taxon>
        <taxon>Alphaproteobacteria</taxon>
        <taxon>Hyphomicrobiales</taxon>
        <taxon>Phyllobacteriaceae</taxon>
        <taxon>Nitratireductor</taxon>
    </lineage>
</organism>
<gene>
    <name evidence="1" type="ORF">KVG22_12935</name>
</gene>
<evidence type="ECO:0000313" key="2">
    <source>
        <dbReference type="Proteomes" id="UP000777661"/>
    </source>
</evidence>
<accession>A0ABS7R999</accession>
<name>A0ABS7R999_9HYPH</name>
<dbReference type="RefSeq" id="WP_223006011.1">
    <property type="nucleotide sequence ID" value="NZ_JAHSQO010000004.1"/>
</dbReference>
<reference evidence="1 2" key="1">
    <citation type="submission" date="2021-06" db="EMBL/GenBank/DDBJ databases">
        <title>Nitratireductor porphyridii sp. nov., isolated from a small marine red alga, Porphyridium purpureum in South Korea.</title>
        <authorList>
            <person name="Kim K.H."/>
            <person name="Kristyanto S."/>
            <person name="Jeon C.O."/>
        </authorList>
    </citation>
    <scope>NUCLEOTIDE SEQUENCE [LARGE SCALE GENOMIC DNA]</scope>
    <source>
        <strain evidence="1 2">R6</strain>
    </source>
</reference>
<dbReference type="Proteomes" id="UP000777661">
    <property type="component" value="Unassembled WGS sequence"/>
</dbReference>
<comment type="caution">
    <text evidence="1">The sequence shown here is derived from an EMBL/GenBank/DDBJ whole genome shotgun (WGS) entry which is preliminary data.</text>
</comment>
<dbReference type="EMBL" id="JAHSQO010000004">
    <property type="protein sequence ID" value="MBY8917501.1"/>
    <property type="molecule type" value="Genomic_DNA"/>
</dbReference>
<protein>
    <recommendedName>
        <fullName evidence="3">Transposase</fullName>
    </recommendedName>
</protein>
<evidence type="ECO:0008006" key="3">
    <source>
        <dbReference type="Google" id="ProtNLM"/>
    </source>
</evidence>
<evidence type="ECO:0000313" key="1">
    <source>
        <dbReference type="EMBL" id="MBY8917501.1"/>
    </source>
</evidence>
<proteinExistence type="predicted"/>
<keyword evidence="2" id="KW-1185">Reference proteome</keyword>